<protein>
    <submittedName>
        <fullName evidence="2">Uncharacterized protein</fullName>
    </submittedName>
</protein>
<evidence type="ECO:0000313" key="2">
    <source>
        <dbReference type="EMBL" id="KAJ8556416.1"/>
    </source>
</evidence>
<name>A0A9Q1RHW8_9SOLA</name>
<dbReference type="Proteomes" id="UP001152561">
    <property type="component" value="Unassembled WGS sequence"/>
</dbReference>
<feature type="compositionally biased region" description="Polar residues" evidence="1">
    <location>
        <begin position="17"/>
        <end position="35"/>
    </location>
</feature>
<feature type="compositionally biased region" description="Low complexity" evidence="1">
    <location>
        <begin position="59"/>
        <end position="71"/>
    </location>
</feature>
<proteinExistence type="predicted"/>
<evidence type="ECO:0000256" key="1">
    <source>
        <dbReference type="SAM" id="MobiDB-lite"/>
    </source>
</evidence>
<keyword evidence="3" id="KW-1185">Reference proteome</keyword>
<feature type="region of interest" description="Disordered" evidence="1">
    <location>
        <begin position="1"/>
        <end position="77"/>
    </location>
</feature>
<dbReference type="AlphaFoldDB" id="A0A9Q1RHW8"/>
<accession>A0A9Q1RHW8</accession>
<sequence>MAKKHAFSSAALGAGQGTTHGDSQAGTHQTRSQIRTLDAHQPEVMNGEASMPNQGRLLSAQATSQAQAQAQLNVAAS</sequence>
<gene>
    <name evidence="2" type="ORF">K7X08_029807</name>
</gene>
<evidence type="ECO:0000313" key="3">
    <source>
        <dbReference type="Proteomes" id="UP001152561"/>
    </source>
</evidence>
<dbReference type="EMBL" id="JAJAGQ010000008">
    <property type="protein sequence ID" value="KAJ8556416.1"/>
    <property type="molecule type" value="Genomic_DNA"/>
</dbReference>
<reference evidence="3" key="1">
    <citation type="journal article" date="2023" name="Proc. Natl. Acad. Sci. U.S.A.">
        <title>Genomic and structural basis for evolution of tropane alkaloid biosynthesis.</title>
        <authorList>
            <person name="Wanga Y.-J."/>
            <person name="Taina T."/>
            <person name="Yua J.-Y."/>
            <person name="Lia J."/>
            <person name="Xua B."/>
            <person name="Chenc J."/>
            <person name="D'Auriad J.C."/>
            <person name="Huanga J.-P."/>
            <person name="Huanga S.-X."/>
        </authorList>
    </citation>
    <scope>NUCLEOTIDE SEQUENCE [LARGE SCALE GENOMIC DNA]</scope>
    <source>
        <strain evidence="3">cv. KIB-2019</strain>
    </source>
</reference>
<comment type="caution">
    <text evidence="2">The sequence shown here is derived from an EMBL/GenBank/DDBJ whole genome shotgun (WGS) entry which is preliminary data.</text>
</comment>
<organism evidence="2 3">
    <name type="scientific">Anisodus acutangulus</name>
    <dbReference type="NCBI Taxonomy" id="402998"/>
    <lineage>
        <taxon>Eukaryota</taxon>
        <taxon>Viridiplantae</taxon>
        <taxon>Streptophyta</taxon>
        <taxon>Embryophyta</taxon>
        <taxon>Tracheophyta</taxon>
        <taxon>Spermatophyta</taxon>
        <taxon>Magnoliopsida</taxon>
        <taxon>eudicotyledons</taxon>
        <taxon>Gunneridae</taxon>
        <taxon>Pentapetalae</taxon>
        <taxon>asterids</taxon>
        <taxon>lamiids</taxon>
        <taxon>Solanales</taxon>
        <taxon>Solanaceae</taxon>
        <taxon>Solanoideae</taxon>
        <taxon>Hyoscyameae</taxon>
        <taxon>Anisodus</taxon>
    </lineage>
</organism>